<feature type="transmembrane region" description="Helical" evidence="5">
    <location>
        <begin position="220"/>
        <end position="238"/>
    </location>
</feature>
<keyword evidence="5" id="KW-1133">Transmembrane helix</keyword>
<dbReference type="EMBL" id="MFHD01000023">
    <property type="protein sequence ID" value="OGF62013.1"/>
    <property type="molecule type" value="Genomic_DNA"/>
</dbReference>
<dbReference type="Pfam" id="PF13432">
    <property type="entry name" value="TPR_16"/>
    <property type="match status" value="2"/>
</dbReference>
<evidence type="ECO:0000256" key="4">
    <source>
        <dbReference type="SAM" id="MobiDB-lite"/>
    </source>
</evidence>
<dbReference type="InterPro" id="IPR051012">
    <property type="entry name" value="CellSynth/LPSAsmb/PSIAsmb"/>
</dbReference>
<feature type="transmembrane region" description="Helical" evidence="5">
    <location>
        <begin position="134"/>
        <end position="158"/>
    </location>
</feature>
<evidence type="ECO:0000256" key="5">
    <source>
        <dbReference type="SAM" id="Phobius"/>
    </source>
</evidence>
<evidence type="ECO:0000256" key="3">
    <source>
        <dbReference type="PROSITE-ProRule" id="PRU00339"/>
    </source>
</evidence>
<sequence length="775" mass="85836">MTISNEFLRKAAQWCIIAVAFLLPVWFLPTTVAPVEFNKELMVTALVFLSFILYLAYSIKSGSASLPYHRIFIVLGLLFLAWLASALLSKSGAAFLGLGADPNSFFALFTFLLMSAMIMLLFSDSRSLYRLMQALAWGFVLFLLIVWVFSVFGLGQSIGGLFQNRTFNPIGSWNAVGFVSGFFVMMLYPFLLFSSGRLRLIIAALFLVSLSLAFVVNFPLVWGVIGFFAIFLLAYAIWRKNITLVGVGVPLLLLLAALFSFFFSEFIAAKIAFPAPLEVGVSHKTTLNIVGSALRENLLFGTGPNSFGYLWDKYKPQEINSTPFWGVRFNVGSSHILTVFAEVGLLGWLFYLIFLGWLWYLGLSAVARESDAEAGILAFSAFLIFSYTILMWALYSVGYPLVALGFLAMGILLAVLRRDGFFREREISLITEGPRGFIAALILVFFIVVGALGIYAATARYIGQLAYAKGLDVFNRLGNLDAAEKQMTLAAGSSRSNDLYLRSLAQIYLNRAQLLLQDRATPPEILSSRFKEFLDRAVSTSQRAIQAAPSDFVNYRALGKIYELLIQLNTAGALDAAQAQYDEALKRAPLNPLLWGDKAMAYLTNFTVSKNSESLKKAEESFLKAVELKPDYAEGHFVLAQIYDAEGRTEEAIRRSEAAAILAQNDIGTLFQLGLLYYRSNRLSDAKIVFERAVSINANYSNARYFLGLIYSRTGRSGEAISEFEKILALNPDNSEIKTILDNLRSGKAALSGIVPPAASPEKRKEPPIKERDGR</sequence>
<feature type="transmembrane region" description="Helical" evidence="5">
    <location>
        <begin position="41"/>
        <end position="59"/>
    </location>
</feature>
<dbReference type="Gene3D" id="1.25.40.10">
    <property type="entry name" value="Tetratricopeptide repeat domain"/>
    <property type="match status" value="2"/>
</dbReference>
<name>A0A1F5VEZ1_9BACT</name>
<evidence type="ECO:0000313" key="7">
    <source>
        <dbReference type="Proteomes" id="UP000179251"/>
    </source>
</evidence>
<feature type="transmembrane region" description="Helical" evidence="5">
    <location>
        <begin position="250"/>
        <end position="273"/>
    </location>
</feature>
<feature type="transmembrane region" description="Helical" evidence="5">
    <location>
        <begin position="71"/>
        <end position="98"/>
    </location>
</feature>
<dbReference type="PANTHER" id="PTHR45586">
    <property type="entry name" value="TPR REPEAT-CONTAINING PROTEIN PA4667"/>
    <property type="match status" value="1"/>
</dbReference>
<dbReference type="STRING" id="1798325.A2834_01660"/>
<organism evidence="6 7">
    <name type="scientific">Candidatus Giovannonibacteria bacterium RIFCSPHIGHO2_01_FULL_45_23</name>
    <dbReference type="NCBI Taxonomy" id="1798325"/>
    <lineage>
        <taxon>Bacteria</taxon>
        <taxon>Candidatus Giovannoniibacteriota</taxon>
    </lineage>
</organism>
<feature type="transmembrane region" description="Helical" evidence="5">
    <location>
        <begin position="374"/>
        <end position="393"/>
    </location>
</feature>
<evidence type="ECO:0000256" key="1">
    <source>
        <dbReference type="ARBA" id="ARBA00022737"/>
    </source>
</evidence>
<dbReference type="PANTHER" id="PTHR45586:SF1">
    <property type="entry name" value="LIPOPOLYSACCHARIDE ASSEMBLY PROTEIN B"/>
    <property type="match status" value="1"/>
</dbReference>
<keyword evidence="2 3" id="KW-0802">TPR repeat</keyword>
<feature type="transmembrane region" description="Helical" evidence="5">
    <location>
        <begin position="104"/>
        <end position="122"/>
    </location>
</feature>
<feature type="transmembrane region" description="Helical" evidence="5">
    <location>
        <begin position="399"/>
        <end position="416"/>
    </location>
</feature>
<keyword evidence="5" id="KW-0472">Membrane</keyword>
<comment type="caution">
    <text evidence="6">The sequence shown here is derived from an EMBL/GenBank/DDBJ whole genome shotgun (WGS) entry which is preliminary data.</text>
</comment>
<feature type="repeat" description="TPR" evidence="3">
    <location>
        <begin position="701"/>
        <end position="734"/>
    </location>
</feature>
<dbReference type="PROSITE" id="PS50005">
    <property type="entry name" value="TPR"/>
    <property type="match status" value="2"/>
</dbReference>
<feature type="transmembrane region" description="Helical" evidence="5">
    <location>
        <begin position="170"/>
        <end position="191"/>
    </location>
</feature>
<keyword evidence="1" id="KW-0677">Repeat</keyword>
<accession>A0A1F5VEZ1</accession>
<feature type="repeat" description="TPR" evidence="3">
    <location>
        <begin position="667"/>
        <end position="700"/>
    </location>
</feature>
<feature type="region of interest" description="Disordered" evidence="4">
    <location>
        <begin position="753"/>
        <end position="775"/>
    </location>
</feature>
<feature type="transmembrane region" description="Helical" evidence="5">
    <location>
        <begin position="198"/>
        <end position="214"/>
    </location>
</feature>
<dbReference type="InterPro" id="IPR011990">
    <property type="entry name" value="TPR-like_helical_dom_sf"/>
</dbReference>
<proteinExistence type="predicted"/>
<dbReference type="InterPro" id="IPR019734">
    <property type="entry name" value="TPR_rpt"/>
</dbReference>
<dbReference type="SUPFAM" id="SSF48452">
    <property type="entry name" value="TPR-like"/>
    <property type="match status" value="2"/>
</dbReference>
<gene>
    <name evidence="6" type="ORF">A2834_01660</name>
</gene>
<evidence type="ECO:0000256" key="2">
    <source>
        <dbReference type="ARBA" id="ARBA00022803"/>
    </source>
</evidence>
<evidence type="ECO:0000313" key="6">
    <source>
        <dbReference type="EMBL" id="OGF62013.1"/>
    </source>
</evidence>
<protein>
    <submittedName>
        <fullName evidence="6">Uncharacterized protein</fullName>
    </submittedName>
</protein>
<reference evidence="6 7" key="1">
    <citation type="journal article" date="2016" name="Nat. Commun.">
        <title>Thousands of microbial genomes shed light on interconnected biogeochemical processes in an aquifer system.</title>
        <authorList>
            <person name="Anantharaman K."/>
            <person name="Brown C.T."/>
            <person name="Hug L.A."/>
            <person name="Sharon I."/>
            <person name="Castelle C.J."/>
            <person name="Probst A.J."/>
            <person name="Thomas B.C."/>
            <person name="Singh A."/>
            <person name="Wilkins M.J."/>
            <person name="Karaoz U."/>
            <person name="Brodie E.L."/>
            <person name="Williams K.H."/>
            <person name="Hubbard S.S."/>
            <person name="Banfield J.F."/>
        </authorList>
    </citation>
    <scope>NUCLEOTIDE SEQUENCE [LARGE SCALE GENOMIC DNA]</scope>
</reference>
<dbReference type="SMART" id="SM00028">
    <property type="entry name" value="TPR"/>
    <property type="match status" value="4"/>
</dbReference>
<keyword evidence="5" id="KW-0812">Transmembrane</keyword>
<dbReference type="Proteomes" id="UP000179251">
    <property type="component" value="Unassembled WGS sequence"/>
</dbReference>
<dbReference type="AlphaFoldDB" id="A0A1F5VEZ1"/>
<feature type="transmembrane region" description="Helical" evidence="5">
    <location>
        <begin position="12"/>
        <end position="29"/>
    </location>
</feature>
<feature type="transmembrane region" description="Helical" evidence="5">
    <location>
        <begin position="437"/>
        <end position="457"/>
    </location>
</feature>
<dbReference type="PROSITE" id="PS50293">
    <property type="entry name" value="TPR_REGION"/>
    <property type="match status" value="1"/>
</dbReference>
<feature type="compositionally biased region" description="Basic and acidic residues" evidence="4">
    <location>
        <begin position="761"/>
        <end position="775"/>
    </location>
</feature>
<feature type="transmembrane region" description="Helical" evidence="5">
    <location>
        <begin position="336"/>
        <end position="362"/>
    </location>
</feature>